<proteinExistence type="predicted"/>
<gene>
    <name evidence="1" type="ORF">J3U88_30120</name>
</gene>
<sequence>MKFDSSYDRDKARRLVANLQTRKNTAVLMNKEPVRNAVALPTGGMPNLDVNDPGVYRQDVINGLLDWLLSTEGMARVMLVDQRGLVVADRGETGDWDMESLACHMIEALGLLSRVREGGHSPDMLLWQSGDWWPAAVVLPLEPEPLVLGVVSSVTLTPESLSFFRRRLYERMLETP</sequence>
<accession>A0A8J7QDW7</accession>
<dbReference type="SUPFAM" id="SSF103196">
    <property type="entry name" value="Roadblock/LC7 domain"/>
    <property type="match status" value="1"/>
</dbReference>
<comment type="caution">
    <text evidence="1">The sequence shown here is derived from an EMBL/GenBank/DDBJ whole genome shotgun (WGS) entry which is preliminary data.</text>
</comment>
<reference evidence="1" key="1">
    <citation type="submission" date="2021-03" db="EMBL/GenBank/DDBJ databases">
        <authorList>
            <person name="Wang G."/>
        </authorList>
    </citation>
    <scope>NUCLEOTIDE SEQUENCE</scope>
    <source>
        <strain evidence="1">KCTC 12899</strain>
    </source>
</reference>
<dbReference type="Proteomes" id="UP000664417">
    <property type="component" value="Unassembled WGS sequence"/>
</dbReference>
<evidence type="ECO:0000313" key="2">
    <source>
        <dbReference type="Proteomes" id="UP000664417"/>
    </source>
</evidence>
<keyword evidence="2" id="KW-1185">Reference proteome</keyword>
<dbReference type="EMBL" id="JAFREP010000042">
    <property type="protein sequence ID" value="MBO1322767.1"/>
    <property type="molecule type" value="Genomic_DNA"/>
</dbReference>
<dbReference type="RefSeq" id="WP_207862739.1">
    <property type="nucleotide sequence ID" value="NZ_JAFREP010000042.1"/>
</dbReference>
<evidence type="ECO:0000313" key="1">
    <source>
        <dbReference type="EMBL" id="MBO1322767.1"/>
    </source>
</evidence>
<dbReference type="AlphaFoldDB" id="A0A8J7QDW7"/>
<protein>
    <submittedName>
        <fullName evidence="1">Uncharacterized protein</fullName>
    </submittedName>
</protein>
<organism evidence="1 2">
    <name type="scientific">Acanthopleuribacter pedis</name>
    <dbReference type="NCBI Taxonomy" id="442870"/>
    <lineage>
        <taxon>Bacteria</taxon>
        <taxon>Pseudomonadati</taxon>
        <taxon>Acidobacteriota</taxon>
        <taxon>Holophagae</taxon>
        <taxon>Acanthopleuribacterales</taxon>
        <taxon>Acanthopleuribacteraceae</taxon>
        <taxon>Acanthopleuribacter</taxon>
    </lineage>
</organism>
<name>A0A8J7QDW7_9BACT</name>